<accession>A0A1J1J4F7</accession>
<evidence type="ECO:0000313" key="14">
    <source>
        <dbReference type="EMBL" id="CRL07283.1"/>
    </source>
</evidence>
<reference evidence="14 15" key="1">
    <citation type="submission" date="2015-04" db="EMBL/GenBank/DDBJ databases">
        <authorList>
            <person name="Syromyatnikov M.Y."/>
            <person name="Popov V.N."/>
        </authorList>
    </citation>
    <scope>NUCLEOTIDE SEQUENCE [LARGE SCALE GENOMIC DNA]</scope>
</reference>
<keyword evidence="7" id="KW-0915">Sodium</keyword>
<keyword evidence="8 12" id="KW-0406">Ion transport</keyword>
<keyword evidence="15" id="KW-1185">Reference proteome</keyword>
<evidence type="ECO:0000256" key="10">
    <source>
        <dbReference type="ARBA" id="ARBA00023201"/>
    </source>
</evidence>
<dbReference type="InterPro" id="IPR001873">
    <property type="entry name" value="ENaC"/>
</dbReference>
<dbReference type="OrthoDB" id="6628406at2759"/>
<keyword evidence="4 12" id="KW-0894">Sodium channel</keyword>
<evidence type="ECO:0000256" key="5">
    <source>
        <dbReference type="ARBA" id="ARBA00022692"/>
    </source>
</evidence>
<keyword evidence="3 12" id="KW-0813">Transport</keyword>
<dbReference type="Pfam" id="PF00858">
    <property type="entry name" value="ASC"/>
    <property type="match status" value="1"/>
</dbReference>
<evidence type="ECO:0000256" key="13">
    <source>
        <dbReference type="SAM" id="Phobius"/>
    </source>
</evidence>
<evidence type="ECO:0000256" key="11">
    <source>
        <dbReference type="ARBA" id="ARBA00023303"/>
    </source>
</evidence>
<evidence type="ECO:0000256" key="4">
    <source>
        <dbReference type="ARBA" id="ARBA00022461"/>
    </source>
</evidence>
<feature type="transmembrane region" description="Helical" evidence="13">
    <location>
        <begin position="60"/>
        <end position="80"/>
    </location>
</feature>
<keyword evidence="10 12" id="KW-0739">Sodium transport</keyword>
<organism evidence="14 15">
    <name type="scientific">Clunio marinus</name>
    <dbReference type="NCBI Taxonomy" id="568069"/>
    <lineage>
        <taxon>Eukaryota</taxon>
        <taxon>Metazoa</taxon>
        <taxon>Ecdysozoa</taxon>
        <taxon>Arthropoda</taxon>
        <taxon>Hexapoda</taxon>
        <taxon>Insecta</taxon>
        <taxon>Pterygota</taxon>
        <taxon>Neoptera</taxon>
        <taxon>Endopterygota</taxon>
        <taxon>Diptera</taxon>
        <taxon>Nematocera</taxon>
        <taxon>Chironomoidea</taxon>
        <taxon>Chironomidae</taxon>
        <taxon>Clunio</taxon>
    </lineage>
</organism>
<evidence type="ECO:0000256" key="9">
    <source>
        <dbReference type="ARBA" id="ARBA00023136"/>
    </source>
</evidence>
<gene>
    <name evidence="14" type="primary">putative AGAP007084-PB</name>
    <name evidence="14" type="ORF">CLUMA_CG020262</name>
</gene>
<keyword evidence="6 13" id="KW-1133">Transmembrane helix</keyword>
<evidence type="ECO:0000256" key="1">
    <source>
        <dbReference type="ARBA" id="ARBA00004141"/>
    </source>
</evidence>
<dbReference type="AlphaFoldDB" id="A0A1J1J4F7"/>
<comment type="subcellular location">
    <subcellularLocation>
        <location evidence="1">Membrane</location>
        <topology evidence="1">Multi-pass membrane protein</topology>
    </subcellularLocation>
</comment>
<evidence type="ECO:0000256" key="8">
    <source>
        <dbReference type="ARBA" id="ARBA00023065"/>
    </source>
</evidence>
<evidence type="ECO:0000256" key="12">
    <source>
        <dbReference type="RuleBase" id="RU000679"/>
    </source>
</evidence>
<keyword evidence="11 12" id="KW-0407">Ion channel</keyword>
<proteinExistence type="inferred from homology"/>
<dbReference type="Proteomes" id="UP000183832">
    <property type="component" value="Unassembled WGS sequence"/>
</dbReference>
<comment type="similarity">
    <text evidence="2 12">Belongs to the amiloride-sensitive sodium channel (TC 1.A.6) family.</text>
</comment>
<sequence length="444" mass="51731">MLNGHVVSRPISIRRDGKMAEKLEKQENQNFLVAYLKASSFHGVRHLTNFRRNHPFETGFWSLAILTFAVWSAVNASLLWTRYFTNPTVITIDREYLNRNITFPPMTLCLYEKLNESAMNEFLIEKSFNETRRADPKLRSFMNSLAHFRIDNLHELANAKENFFDIEDYISIIMRISNKFPHHITITSSNEIYYFEPILSEQLGLCYSFNSRISTLLSPNYLLTGNLENNSTDKLLEEVNYFDGDASAVTDGLSNSADIYYHGPNELPSKLKKITNEDPEQKSYISLVLIPVIIKSQKNTRDLFEFQRKCKFEDESDLEYFPQIYTQDLCQLECRMKKFLEFCDCLPFFYKRKGVSYALVDALQRNNDCQCLKDCNEIKYSVQASNTMFWFHDSRVSWMVTQTKVIYNRELIHGFTETLISSGANLSLFLGMSTLSVIFVKHLT</sequence>
<name>A0A1J1J4F7_9DIPT</name>
<dbReference type="PANTHER" id="PTHR11690">
    <property type="entry name" value="AMILORIDE-SENSITIVE SODIUM CHANNEL-RELATED"/>
    <property type="match status" value="1"/>
</dbReference>
<keyword evidence="9 13" id="KW-0472">Membrane</keyword>
<evidence type="ECO:0000256" key="6">
    <source>
        <dbReference type="ARBA" id="ARBA00022989"/>
    </source>
</evidence>
<dbReference type="PANTHER" id="PTHR11690:SF240">
    <property type="entry name" value="PICKPOCKET 25-RELATED"/>
    <property type="match status" value="1"/>
</dbReference>
<evidence type="ECO:0000313" key="15">
    <source>
        <dbReference type="Proteomes" id="UP000183832"/>
    </source>
</evidence>
<dbReference type="GO" id="GO:0015280">
    <property type="term" value="F:ligand-gated sodium channel activity"/>
    <property type="evidence" value="ECO:0007669"/>
    <property type="project" value="TreeGrafter"/>
</dbReference>
<dbReference type="STRING" id="568069.A0A1J1J4F7"/>
<evidence type="ECO:0000256" key="3">
    <source>
        <dbReference type="ARBA" id="ARBA00022448"/>
    </source>
</evidence>
<dbReference type="GO" id="GO:0005886">
    <property type="term" value="C:plasma membrane"/>
    <property type="evidence" value="ECO:0007669"/>
    <property type="project" value="TreeGrafter"/>
</dbReference>
<keyword evidence="5 12" id="KW-0812">Transmembrane</keyword>
<dbReference type="EMBL" id="CVRI01000070">
    <property type="protein sequence ID" value="CRL07283.1"/>
    <property type="molecule type" value="Genomic_DNA"/>
</dbReference>
<evidence type="ECO:0000256" key="7">
    <source>
        <dbReference type="ARBA" id="ARBA00023053"/>
    </source>
</evidence>
<protein>
    <submittedName>
        <fullName evidence="14">CLUMA_CG020262, isoform A</fullName>
    </submittedName>
</protein>
<evidence type="ECO:0000256" key="2">
    <source>
        <dbReference type="ARBA" id="ARBA00007193"/>
    </source>
</evidence>